<dbReference type="PANTHER" id="PTHR24114">
    <property type="entry name" value="LEUCINE RICH REPEAT FAMILY PROTEIN"/>
    <property type="match status" value="1"/>
</dbReference>
<gene>
    <name evidence="2" type="ORF">FCC1311_016072</name>
</gene>
<dbReference type="Pfam" id="PF13516">
    <property type="entry name" value="LRR_6"/>
    <property type="match status" value="1"/>
</dbReference>
<dbReference type="InterPro" id="IPR032675">
    <property type="entry name" value="LRR_dom_sf"/>
</dbReference>
<dbReference type="EMBL" id="BEYU01000012">
    <property type="protein sequence ID" value="GBG25389.1"/>
    <property type="molecule type" value="Genomic_DNA"/>
</dbReference>
<organism evidence="2 3">
    <name type="scientific">Hondaea fermentalgiana</name>
    <dbReference type="NCBI Taxonomy" id="2315210"/>
    <lineage>
        <taxon>Eukaryota</taxon>
        <taxon>Sar</taxon>
        <taxon>Stramenopiles</taxon>
        <taxon>Bigyra</taxon>
        <taxon>Labyrinthulomycetes</taxon>
        <taxon>Thraustochytrida</taxon>
        <taxon>Thraustochytriidae</taxon>
        <taxon>Hondaea</taxon>
    </lineage>
</organism>
<reference evidence="2 3" key="1">
    <citation type="submission" date="2017-12" db="EMBL/GenBank/DDBJ databases">
        <title>Sequencing, de novo assembly and annotation of complete genome of a new Thraustochytrid species, strain FCC1311.</title>
        <authorList>
            <person name="Sedici K."/>
            <person name="Godart F."/>
            <person name="Aiese Cigliano R."/>
            <person name="Sanseverino W."/>
            <person name="Barakat M."/>
            <person name="Ortet P."/>
            <person name="Marechal E."/>
            <person name="Cagnac O."/>
            <person name="Amato A."/>
        </authorList>
    </citation>
    <scope>NUCLEOTIDE SEQUENCE [LARGE SCALE GENOMIC DNA]</scope>
</reference>
<evidence type="ECO:0000313" key="3">
    <source>
        <dbReference type="Proteomes" id="UP000241890"/>
    </source>
</evidence>
<comment type="caution">
    <text evidence="2">The sequence shown here is derived from an EMBL/GenBank/DDBJ whole genome shotgun (WGS) entry which is preliminary data.</text>
</comment>
<dbReference type="PANTHER" id="PTHR24114:SF2">
    <property type="entry name" value="F-BOX DOMAIN-CONTAINING PROTEIN-RELATED"/>
    <property type="match status" value="1"/>
</dbReference>
<proteinExistence type="predicted"/>
<dbReference type="InParanoid" id="A0A2R5G4X5"/>
<dbReference type="InterPro" id="IPR052394">
    <property type="entry name" value="LRR-containing"/>
</dbReference>
<accession>A0A2R5G4X5</accession>
<sequence>MENAETGLALATEDASGDEHKYTFSFSGGVLDVRYHDVETVFAQHPIVSNIEIHDYRRVKAHSLIKMLRVVNGEAPAPKRRPRGGAVAQPAVRKIPMRLIIPELNEILGQWVRKSKEQGKAIELAEFVQKFASDQYGVKTMADDHLVNLVASIQALEGQSDRIAFFGMALGLTKPEMYTPLLSEVLFAVISLLFESSRDWCECLDTGDGASWVPQERVEVMAEKLFDAKSHAWLLEVAHADCTRLKTPMPWNASARSSFDNHLASLAVEPSAMGISRAKARHVTVVSGLDAVLKFVLSAWLMEWARTLSHLERVEAEFRAAEQREIQIRADIRSSASERPFTVHEKEILWDLAGEVLAEGRHKTMPRNAAHKDWQTLQSRNSQRREKELHFLRNRRPEDLCVAYQEILKEHHHKEALRWDFNRWDWDEDWEWGGLTLACDGPEQPQSPESLGRQETQRQHLSPTLQASATMPSLRDHGAGKSMHLKHSHSSSTSAFNFGYFAVGSRHARTVTEALWKHQQPVASLCLRDNQFNDEACTMIVAAIAKQHQVATFDLSCNLAGSMTATMLAKQAEVALATHLTTLHLANNRFDNAAMADLLKVLACHRALRELNIAGNGLGSSSILARALATLVCTNRKGAANITTLDLSWNKLLSSDVVPLLKELAANNRCLCVLKLDLNLVDEGAMEALAACMKSNSFLQSVSLAHNKLRMPLGTEAMDARVHIISSGEVNQDADIVHL</sequence>
<evidence type="ECO:0000313" key="2">
    <source>
        <dbReference type="EMBL" id="GBG25389.1"/>
    </source>
</evidence>
<dbReference type="Gene3D" id="3.80.10.10">
    <property type="entry name" value="Ribonuclease Inhibitor"/>
    <property type="match status" value="1"/>
</dbReference>
<keyword evidence="3" id="KW-1185">Reference proteome</keyword>
<dbReference type="InterPro" id="IPR001611">
    <property type="entry name" value="Leu-rich_rpt"/>
</dbReference>
<dbReference type="SMART" id="SM00368">
    <property type="entry name" value="LRR_RI"/>
    <property type="match status" value="5"/>
</dbReference>
<evidence type="ECO:0000256" key="1">
    <source>
        <dbReference type="SAM" id="MobiDB-lite"/>
    </source>
</evidence>
<dbReference type="Proteomes" id="UP000241890">
    <property type="component" value="Unassembled WGS sequence"/>
</dbReference>
<feature type="region of interest" description="Disordered" evidence="1">
    <location>
        <begin position="439"/>
        <end position="488"/>
    </location>
</feature>
<dbReference type="AlphaFoldDB" id="A0A2R5G4X5"/>
<name>A0A2R5G4X5_9STRA</name>
<dbReference type="SUPFAM" id="SSF52047">
    <property type="entry name" value="RNI-like"/>
    <property type="match status" value="1"/>
</dbReference>
<protein>
    <submittedName>
        <fullName evidence="2">Tonsoku-like protein</fullName>
    </submittedName>
</protein>
<feature type="compositionally biased region" description="Polar residues" evidence="1">
    <location>
        <begin position="459"/>
        <end position="471"/>
    </location>
</feature>